<accession>A0A934HT33</accession>
<organism evidence="1 2">
    <name type="scientific">Clostridium aciditolerans</name>
    <dbReference type="NCBI Taxonomy" id="339861"/>
    <lineage>
        <taxon>Bacteria</taxon>
        <taxon>Bacillati</taxon>
        <taxon>Bacillota</taxon>
        <taxon>Clostridia</taxon>
        <taxon>Eubacteriales</taxon>
        <taxon>Clostridiaceae</taxon>
        <taxon>Clostridium</taxon>
    </lineage>
</organism>
<keyword evidence="2" id="KW-1185">Reference proteome</keyword>
<sequence>MFLLKRKNLDDEKEKIGNLILNWSRGYERFLNVISLPYNSSEIFLKTIQDYVRRGKNVIYITNEEPGSINILELIKKRTDFRDYAYIRKSKARLNSRLKVCNFINASTIDEKFDLIIYDDIRSFPTYNKYEILDLVSRISKEDTKFIAYSIESVLKNEREIILPVKDNRSPMVEPRTIVTRININKDIPFVVYEYLKWFLDCDKRVVICVPDEEKLENVYSYINNYCRTLNRNIICFAKDKLNKKLITNLSKMKKTVLITNDFEQTVCNINDSNIMVYFANDPEFNYKKLIYFCGSVGRGEKDSKGEVIFLANEETEDMERAKDITRNFNKEAWEMGLLRF</sequence>
<evidence type="ECO:0000313" key="1">
    <source>
        <dbReference type="EMBL" id="MBI6874011.1"/>
    </source>
</evidence>
<name>A0A934HT33_9CLOT</name>
<reference evidence="1" key="1">
    <citation type="submission" date="2020-12" db="EMBL/GenBank/DDBJ databases">
        <title>Clostridium thailandense sp. nov., a novel acetogenic bacterium isolated from peat land soil in Thailand.</title>
        <authorList>
            <person name="Chaikitkaew S."/>
            <person name="Birkeland N.K."/>
        </authorList>
    </citation>
    <scope>NUCLEOTIDE SEQUENCE</scope>
    <source>
        <strain evidence="1">DSM 17425</strain>
    </source>
</reference>
<dbReference type="RefSeq" id="WP_211143425.1">
    <property type="nucleotide sequence ID" value="NZ_JAEEGB010000017.1"/>
</dbReference>
<dbReference type="Proteomes" id="UP000622687">
    <property type="component" value="Unassembled WGS sequence"/>
</dbReference>
<dbReference type="EMBL" id="JAEEGB010000017">
    <property type="protein sequence ID" value="MBI6874011.1"/>
    <property type="molecule type" value="Genomic_DNA"/>
</dbReference>
<gene>
    <name evidence="1" type="ORF">I6U51_15095</name>
</gene>
<protein>
    <recommendedName>
        <fullName evidence="3">Comf operon protein A, DNA transporter ATPase</fullName>
    </recommendedName>
</protein>
<dbReference type="AlphaFoldDB" id="A0A934HT33"/>
<evidence type="ECO:0008006" key="3">
    <source>
        <dbReference type="Google" id="ProtNLM"/>
    </source>
</evidence>
<comment type="caution">
    <text evidence="1">The sequence shown here is derived from an EMBL/GenBank/DDBJ whole genome shotgun (WGS) entry which is preliminary data.</text>
</comment>
<evidence type="ECO:0000313" key="2">
    <source>
        <dbReference type="Proteomes" id="UP000622687"/>
    </source>
</evidence>
<proteinExistence type="predicted"/>